<dbReference type="Proteomes" id="UP000516361">
    <property type="component" value="Chromosome"/>
</dbReference>
<evidence type="ECO:0000256" key="2">
    <source>
        <dbReference type="ARBA" id="ARBA00005879"/>
    </source>
</evidence>
<organism evidence="8 9">
    <name type="scientific">Tepiditoga spiralis</name>
    <dbReference type="NCBI Taxonomy" id="2108365"/>
    <lineage>
        <taxon>Bacteria</taxon>
        <taxon>Thermotogati</taxon>
        <taxon>Thermotogota</taxon>
        <taxon>Thermotogae</taxon>
        <taxon>Petrotogales</taxon>
        <taxon>Petrotogaceae</taxon>
        <taxon>Tepiditoga</taxon>
    </lineage>
</organism>
<keyword evidence="6" id="KW-0949">S-adenosyl-L-methionine</keyword>
<dbReference type="InterPro" id="IPR050161">
    <property type="entry name" value="Siro_Cobalamin_biosynth"/>
</dbReference>
<evidence type="ECO:0000259" key="7">
    <source>
        <dbReference type="Pfam" id="PF00590"/>
    </source>
</evidence>
<keyword evidence="5 8" id="KW-0808">Transferase</keyword>
<dbReference type="PANTHER" id="PTHR45790:SF4">
    <property type="entry name" value="COBALT-PRECORRIN-4 C(11)-METHYLTRANSFERASE"/>
    <property type="match status" value="1"/>
</dbReference>
<dbReference type="Gene3D" id="3.30.950.10">
    <property type="entry name" value="Methyltransferase, Cobalt-precorrin-4 Transmethylase, Domain 2"/>
    <property type="match status" value="1"/>
</dbReference>
<dbReference type="PROSITE" id="PS00839">
    <property type="entry name" value="SUMT_1"/>
    <property type="match status" value="1"/>
</dbReference>
<keyword evidence="3" id="KW-0169">Cobalamin biosynthesis</keyword>
<proteinExistence type="inferred from homology"/>
<accession>A0A7G1GC19</accession>
<dbReference type="PANTHER" id="PTHR45790">
    <property type="entry name" value="SIROHEME SYNTHASE-RELATED"/>
    <property type="match status" value="1"/>
</dbReference>
<evidence type="ECO:0000256" key="4">
    <source>
        <dbReference type="ARBA" id="ARBA00022603"/>
    </source>
</evidence>
<dbReference type="Pfam" id="PF00590">
    <property type="entry name" value="TP_methylase"/>
    <property type="match status" value="1"/>
</dbReference>
<evidence type="ECO:0000256" key="1">
    <source>
        <dbReference type="ARBA" id="ARBA00004953"/>
    </source>
</evidence>
<dbReference type="CDD" id="cd11641">
    <property type="entry name" value="Precorrin-4_C11-MT"/>
    <property type="match status" value="1"/>
</dbReference>
<sequence length="239" mass="27071">MIYIVGSGPGDPELITVKGMNLLKKADVVLYTGSTVSKEVLIWCKNNSLKVDSASLTLEEIIDILVNNHNKNKIIVRLHSGDPTVYGAIEEEIKLLLERDIKVKVIPGVGAHVAFAAELGIEMTLPEVVQSILITRLSGRTKVPEDLDVLLSQQPTTAIYLSSTMQEEVLKLLKKYYPKDSILYVGHKITRKEQKIEFKKLSEWEKIDFPNSLSLFLIRKNGEKRSKLYDPNFTHRDRR</sequence>
<evidence type="ECO:0000256" key="6">
    <source>
        <dbReference type="ARBA" id="ARBA00022691"/>
    </source>
</evidence>
<dbReference type="InterPro" id="IPR014776">
    <property type="entry name" value="4pyrrole_Mease_sub2"/>
</dbReference>
<dbReference type="InterPro" id="IPR000878">
    <property type="entry name" value="4pyrrol_Mease"/>
</dbReference>
<dbReference type="InParanoid" id="A0A7G1GC19"/>
<dbReference type="GO" id="GO:0046026">
    <property type="term" value="F:precorrin-4 C11-methyltransferase activity"/>
    <property type="evidence" value="ECO:0007669"/>
    <property type="project" value="InterPro"/>
</dbReference>
<dbReference type="GO" id="GO:0032259">
    <property type="term" value="P:methylation"/>
    <property type="evidence" value="ECO:0007669"/>
    <property type="project" value="UniProtKB-KW"/>
</dbReference>
<evidence type="ECO:0000256" key="5">
    <source>
        <dbReference type="ARBA" id="ARBA00022679"/>
    </source>
</evidence>
<dbReference type="UniPathway" id="UPA00148"/>
<reference evidence="8 9" key="1">
    <citation type="submission" date="2018-06" db="EMBL/GenBank/DDBJ databases">
        <title>Genome sequencing of Oceanotoga sp. sy52.</title>
        <authorList>
            <person name="Mori K."/>
        </authorList>
    </citation>
    <scope>NUCLEOTIDE SEQUENCE [LARGE SCALE GENOMIC DNA]</scope>
    <source>
        <strain evidence="9">sy52</strain>
    </source>
</reference>
<dbReference type="SUPFAM" id="SSF53790">
    <property type="entry name" value="Tetrapyrrole methylase"/>
    <property type="match status" value="1"/>
</dbReference>
<comment type="similarity">
    <text evidence="2">Belongs to the precorrin methyltransferase family.</text>
</comment>
<dbReference type="InterPro" id="IPR014777">
    <property type="entry name" value="4pyrrole_Mease_sub1"/>
</dbReference>
<gene>
    <name evidence="8" type="primary">cbiF</name>
    <name evidence="8" type="ORF">OSSY52_17600</name>
</gene>
<dbReference type="AlphaFoldDB" id="A0A7G1GC19"/>
<dbReference type="Gene3D" id="3.40.1010.10">
    <property type="entry name" value="Cobalt-precorrin-4 Transmethylase, Domain 1"/>
    <property type="match status" value="1"/>
</dbReference>
<evidence type="ECO:0000313" key="8">
    <source>
        <dbReference type="EMBL" id="BBE31619.1"/>
    </source>
</evidence>
<name>A0A7G1GC19_9BACT</name>
<dbReference type="InterPro" id="IPR035996">
    <property type="entry name" value="4pyrrol_Methylase_sf"/>
</dbReference>
<dbReference type="RefSeq" id="WP_190614271.1">
    <property type="nucleotide sequence ID" value="NZ_AP018712.1"/>
</dbReference>
<dbReference type="FunCoup" id="A0A7G1GC19">
    <property type="interactions" value="326"/>
</dbReference>
<comment type="pathway">
    <text evidence="1">Cofactor biosynthesis; adenosylcobalamin biosynthesis.</text>
</comment>
<dbReference type="EMBL" id="AP018712">
    <property type="protein sequence ID" value="BBE31619.1"/>
    <property type="molecule type" value="Genomic_DNA"/>
</dbReference>
<dbReference type="InterPro" id="IPR003043">
    <property type="entry name" value="Uropor_MeTrfase_CS"/>
</dbReference>
<dbReference type="InterPro" id="IPR006362">
    <property type="entry name" value="Cbl_synth_CobM/CibF"/>
</dbReference>
<protein>
    <submittedName>
        <fullName evidence="8">Precorrin-4 C(11)-methyltransferase</fullName>
    </submittedName>
</protein>
<dbReference type="GO" id="GO:0009236">
    <property type="term" value="P:cobalamin biosynthetic process"/>
    <property type="evidence" value="ECO:0007669"/>
    <property type="project" value="UniProtKB-UniPathway"/>
</dbReference>
<keyword evidence="9" id="KW-1185">Reference proteome</keyword>
<evidence type="ECO:0000313" key="9">
    <source>
        <dbReference type="Proteomes" id="UP000516361"/>
    </source>
</evidence>
<dbReference type="KEGG" id="ocy:OSSY52_17600"/>
<feature type="domain" description="Tetrapyrrole methylase" evidence="7">
    <location>
        <begin position="1"/>
        <end position="203"/>
    </location>
</feature>
<evidence type="ECO:0000256" key="3">
    <source>
        <dbReference type="ARBA" id="ARBA00022573"/>
    </source>
</evidence>
<keyword evidence="4 8" id="KW-0489">Methyltransferase</keyword>